<protein>
    <submittedName>
        <fullName evidence="2">Uncharacterized protein</fullName>
    </submittedName>
</protein>
<proteinExistence type="predicted"/>
<dbReference type="Proteomes" id="UP000000311">
    <property type="component" value="Unassembled WGS sequence"/>
</dbReference>
<sequence length="72" mass="7783">MKIRAGGKSRDEHRKTTPATKRRMRQVVNSTDLFGGSSFRVAVAKDTAVTDSSDSDSLGRVAGDTRREKGTA</sequence>
<accession>E2A0Z2</accession>
<feature type="region of interest" description="Disordered" evidence="1">
    <location>
        <begin position="47"/>
        <end position="72"/>
    </location>
</feature>
<evidence type="ECO:0000256" key="1">
    <source>
        <dbReference type="SAM" id="MobiDB-lite"/>
    </source>
</evidence>
<feature type="compositionally biased region" description="Basic and acidic residues" evidence="1">
    <location>
        <begin position="63"/>
        <end position="72"/>
    </location>
</feature>
<evidence type="ECO:0000313" key="3">
    <source>
        <dbReference type="Proteomes" id="UP000000311"/>
    </source>
</evidence>
<reference evidence="2 3" key="1">
    <citation type="journal article" date="2010" name="Science">
        <title>Genomic comparison of the ants Camponotus floridanus and Harpegnathos saltator.</title>
        <authorList>
            <person name="Bonasio R."/>
            <person name="Zhang G."/>
            <person name="Ye C."/>
            <person name="Mutti N.S."/>
            <person name="Fang X."/>
            <person name="Qin N."/>
            <person name="Donahue G."/>
            <person name="Yang P."/>
            <person name="Li Q."/>
            <person name="Li C."/>
            <person name="Zhang P."/>
            <person name="Huang Z."/>
            <person name="Berger S.L."/>
            <person name="Reinberg D."/>
            <person name="Wang J."/>
            <person name="Liebig J."/>
        </authorList>
    </citation>
    <scope>NUCLEOTIDE SEQUENCE [LARGE SCALE GENOMIC DNA]</scope>
    <source>
        <strain evidence="3">C129</strain>
    </source>
</reference>
<dbReference type="InParanoid" id="E2A0Z2"/>
<dbReference type="EMBL" id="GL435626">
    <property type="protein sequence ID" value="EFN73045.1"/>
    <property type="molecule type" value="Genomic_DNA"/>
</dbReference>
<dbReference type="AlphaFoldDB" id="E2A0Z2"/>
<gene>
    <name evidence="2" type="ORF">EAG_11338</name>
</gene>
<feature type="region of interest" description="Disordered" evidence="1">
    <location>
        <begin position="1"/>
        <end position="22"/>
    </location>
</feature>
<evidence type="ECO:0000313" key="2">
    <source>
        <dbReference type="EMBL" id="EFN73045.1"/>
    </source>
</evidence>
<name>E2A0Z2_CAMFO</name>
<organism evidence="3">
    <name type="scientific">Camponotus floridanus</name>
    <name type="common">Florida carpenter ant</name>
    <dbReference type="NCBI Taxonomy" id="104421"/>
    <lineage>
        <taxon>Eukaryota</taxon>
        <taxon>Metazoa</taxon>
        <taxon>Ecdysozoa</taxon>
        <taxon>Arthropoda</taxon>
        <taxon>Hexapoda</taxon>
        <taxon>Insecta</taxon>
        <taxon>Pterygota</taxon>
        <taxon>Neoptera</taxon>
        <taxon>Endopterygota</taxon>
        <taxon>Hymenoptera</taxon>
        <taxon>Apocrita</taxon>
        <taxon>Aculeata</taxon>
        <taxon>Formicoidea</taxon>
        <taxon>Formicidae</taxon>
        <taxon>Formicinae</taxon>
        <taxon>Camponotus</taxon>
    </lineage>
</organism>
<keyword evidence="3" id="KW-1185">Reference proteome</keyword>